<evidence type="ECO:0000313" key="1">
    <source>
        <dbReference type="EMBL" id="MBD3327354.1"/>
    </source>
</evidence>
<dbReference type="GO" id="GO:0016491">
    <property type="term" value="F:oxidoreductase activity"/>
    <property type="evidence" value="ECO:0007669"/>
    <property type="project" value="TreeGrafter"/>
</dbReference>
<dbReference type="PROSITE" id="PS50176">
    <property type="entry name" value="ARM_REPEAT"/>
    <property type="match status" value="1"/>
</dbReference>
<dbReference type="InterPro" id="IPR004155">
    <property type="entry name" value="PBS_lyase_HEAT"/>
</dbReference>
<dbReference type="InterPro" id="IPR016024">
    <property type="entry name" value="ARM-type_fold"/>
</dbReference>
<evidence type="ECO:0008006" key="3">
    <source>
        <dbReference type="Google" id="ProtNLM"/>
    </source>
</evidence>
<dbReference type="InterPro" id="IPR011989">
    <property type="entry name" value="ARM-like"/>
</dbReference>
<protein>
    <recommendedName>
        <fullName evidence="3">TOG domain-containing protein</fullName>
    </recommendedName>
</protein>
<dbReference type="PANTHER" id="PTHR12697">
    <property type="entry name" value="PBS LYASE HEAT-LIKE PROTEIN"/>
    <property type="match status" value="1"/>
</dbReference>
<comment type="caution">
    <text evidence="1">The sequence shown here is derived from an EMBL/GenBank/DDBJ whole genome shotgun (WGS) entry which is preliminary data.</text>
</comment>
<dbReference type="InterPro" id="IPR000225">
    <property type="entry name" value="Armadillo"/>
</dbReference>
<dbReference type="PANTHER" id="PTHR12697:SF5">
    <property type="entry name" value="DEOXYHYPUSINE HYDROXYLASE"/>
    <property type="match status" value="1"/>
</dbReference>
<organism evidence="1 2">
    <name type="scientific">candidate division KSB3 bacterium</name>
    <dbReference type="NCBI Taxonomy" id="2044937"/>
    <lineage>
        <taxon>Bacteria</taxon>
        <taxon>candidate division KSB3</taxon>
    </lineage>
</organism>
<dbReference type="Pfam" id="PF13646">
    <property type="entry name" value="HEAT_2"/>
    <property type="match status" value="4"/>
</dbReference>
<name>A0A9D5JZR6_9BACT</name>
<dbReference type="EMBL" id="WJJP01000724">
    <property type="protein sequence ID" value="MBD3327354.1"/>
    <property type="molecule type" value="Genomic_DNA"/>
</dbReference>
<dbReference type="Gene3D" id="1.25.10.10">
    <property type="entry name" value="Leucine-rich Repeat Variant"/>
    <property type="match status" value="4"/>
</dbReference>
<sequence length="734" mass="80650">MTNEHYSALHSSEEEVRLRAIVDMEPPASSEDVAVLVPMLSDTSWRVRKAVVQVLAQAEVSLVVPHLMKALNVGNIGLQNVRFHNSALECLVEIGPPTIPALTAALQAPDKDTRIAAANVLGAIHHPDACDALIQALHDPHINVRYAAVEALSKIPSQKSVIPLTQILEQDEDWLKLPAISALGHIGDYRATPHLMTIAEQPLYLQTVVEALGNIGDEQGIPCIIRALSSTDKEVRKSAVMAMETLSRKLEKLHAIIQTPSTYRAAFRSICSDQILHSLIELMDEHDFQLVLAAIKLLGWSGRQEAAYALLEKLEYEQLIEAVSSAVIAIGSDALTPLAHAYDTTFTLESKLLIIDCFQEIGGKNALHFLLHYLQASEDEDEMVTHALLKALNTSSFIELLKDHAAHPDHDLTSLLSHLKRHKASSHPLIRAEAIYVWGQLQGAAALDELLEATKDVDPAVRVKAIKHVEHFAREHPDLIDHLIILLSDDHPHIRKQAAQALGHTADPRAFPALLLVVNDSHPMVQQTAVAAISDYLRAHPEAPYHHQALEKLAEVLEKRCRRYEDGLLKIEICQALQQIEAEQSTTLLLQLAHDMDFDVRKSAILTLGSFQTQAASLAPVLTGFLTDAHWSVREAAVTALGSLQVSEVKTELLAMIDDPDLAVRRALLVTLGRIGSVEAIPTLIEFLANDDLNLAAYQGLKALVAEYESQIAAYLSHENPKVHLLITHLLGRG</sequence>
<dbReference type="AlphaFoldDB" id="A0A9D5JZR6"/>
<proteinExistence type="predicted"/>
<dbReference type="Proteomes" id="UP000649604">
    <property type="component" value="Unassembled WGS sequence"/>
</dbReference>
<reference evidence="1" key="1">
    <citation type="submission" date="2019-11" db="EMBL/GenBank/DDBJ databases">
        <title>Microbial mats filling the niche in hypersaline microbial mats.</title>
        <authorList>
            <person name="Wong H.L."/>
            <person name="Macleod F.I."/>
            <person name="White R.A. III"/>
            <person name="Burns B.P."/>
        </authorList>
    </citation>
    <scope>NUCLEOTIDE SEQUENCE</scope>
    <source>
        <strain evidence="1">Rbin_158</strain>
    </source>
</reference>
<accession>A0A9D5JZR6</accession>
<evidence type="ECO:0000313" key="2">
    <source>
        <dbReference type="Proteomes" id="UP000649604"/>
    </source>
</evidence>
<gene>
    <name evidence="1" type="ORF">GF339_22400</name>
</gene>
<dbReference type="SMART" id="SM00567">
    <property type="entry name" value="EZ_HEAT"/>
    <property type="match status" value="11"/>
</dbReference>
<dbReference type="SUPFAM" id="SSF48371">
    <property type="entry name" value="ARM repeat"/>
    <property type="match status" value="2"/>
</dbReference>